<name>A0AAV5R5Z6_PICKL</name>
<accession>A0AAV5R5Z6</accession>
<sequence length="147" mass="17292">MFVVFDLFRNEYFVFSPFYDINLNYTKRAVYSESQSIHKSIVSRVIYIGDVFRFITGLSGYLKKYSGNTTYKHLSVAFPEWITNSPWKISAVTKKHGAQMTALEEDYKFNVHLLFFHRFLAICPILGPREGRESSISLKTFMERIYQ</sequence>
<reference evidence="1 2" key="1">
    <citation type="journal article" date="2023" name="Elife">
        <title>Identification of key yeast species and microbe-microbe interactions impacting larval growth of Drosophila in the wild.</title>
        <authorList>
            <person name="Mure A."/>
            <person name="Sugiura Y."/>
            <person name="Maeda R."/>
            <person name="Honda K."/>
            <person name="Sakurai N."/>
            <person name="Takahashi Y."/>
            <person name="Watada M."/>
            <person name="Katoh T."/>
            <person name="Gotoh A."/>
            <person name="Gotoh Y."/>
            <person name="Taniguchi I."/>
            <person name="Nakamura K."/>
            <person name="Hayashi T."/>
            <person name="Katayama T."/>
            <person name="Uemura T."/>
            <person name="Hattori Y."/>
        </authorList>
    </citation>
    <scope>NUCLEOTIDE SEQUENCE [LARGE SCALE GENOMIC DNA]</scope>
    <source>
        <strain evidence="1 2">PK-24</strain>
    </source>
</reference>
<comment type="caution">
    <text evidence="1">The sequence shown here is derived from an EMBL/GenBank/DDBJ whole genome shotgun (WGS) entry which is preliminary data.</text>
</comment>
<protein>
    <submittedName>
        <fullName evidence="1">Uncharacterized protein</fullName>
    </submittedName>
</protein>
<keyword evidence="2" id="KW-1185">Reference proteome</keyword>
<dbReference type="EMBL" id="BTGB01000003">
    <property type="protein sequence ID" value="GMM46437.1"/>
    <property type="molecule type" value="Genomic_DNA"/>
</dbReference>
<organism evidence="1 2">
    <name type="scientific">Pichia kluyveri</name>
    <name type="common">Yeast</name>
    <dbReference type="NCBI Taxonomy" id="36015"/>
    <lineage>
        <taxon>Eukaryota</taxon>
        <taxon>Fungi</taxon>
        <taxon>Dikarya</taxon>
        <taxon>Ascomycota</taxon>
        <taxon>Saccharomycotina</taxon>
        <taxon>Pichiomycetes</taxon>
        <taxon>Pichiales</taxon>
        <taxon>Pichiaceae</taxon>
        <taxon>Pichia</taxon>
    </lineage>
</organism>
<proteinExistence type="predicted"/>
<evidence type="ECO:0000313" key="1">
    <source>
        <dbReference type="EMBL" id="GMM46437.1"/>
    </source>
</evidence>
<dbReference type="Proteomes" id="UP001378960">
    <property type="component" value="Unassembled WGS sequence"/>
</dbReference>
<dbReference type="AlphaFoldDB" id="A0AAV5R5Z6"/>
<evidence type="ECO:0000313" key="2">
    <source>
        <dbReference type="Proteomes" id="UP001378960"/>
    </source>
</evidence>
<gene>
    <name evidence="1" type="ORF">DAPK24_030120</name>
</gene>